<dbReference type="Gene3D" id="3.40.50.720">
    <property type="entry name" value="NAD(P)-binding Rossmann-like Domain"/>
    <property type="match status" value="1"/>
</dbReference>
<dbReference type="InterPro" id="IPR013328">
    <property type="entry name" value="6PGD_dom2"/>
</dbReference>
<dbReference type="PANTHER" id="PTHR21708">
    <property type="entry name" value="PROBABLE 2-DEHYDROPANTOATE 2-REDUCTASE"/>
    <property type="match status" value="1"/>
</dbReference>
<evidence type="ECO:0000313" key="7">
    <source>
        <dbReference type="EMBL" id="SDL64297.1"/>
    </source>
</evidence>
<evidence type="ECO:0000256" key="1">
    <source>
        <dbReference type="ARBA" id="ARBA00007870"/>
    </source>
</evidence>
<dbReference type="InterPro" id="IPR013752">
    <property type="entry name" value="KPA_reductase"/>
</dbReference>
<keyword evidence="4" id="KW-0566">Pantothenate biosynthesis</keyword>
<organism evidence="7 8">
    <name type="scientific">Tessaracoccus oleiagri</name>
    <dbReference type="NCBI Taxonomy" id="686624"/>
    <lineage>
        <taxon>Bacteria</taxon>
        <taxon>Bacillati</taxon>
        <taxon>Actinomycetota</taxon>
        <taxon>Actinomycetes</taxon>
        <taxon>Propionibacteriales</taxon>
        <taxon>Propionibacteriaceae</taxon>
        <taxon>Tessaracoccus</taxon>
    </lineage>
</organism>
<comment type="function">
    <text evidence="4">Catalyzes the NADPH-dependent reduction of ketopantoate into pantoic acid.</text>
</comment>
<keyword evidence="8" id="KW-1185">Reference proteome</keyword>
<dbReference type="Gene3D" id="1.10.1040.10">
    <property type="entry name" value="N-(1-d-carboxylethyl)-l-norvaline Dehydrogenase, domain 2"/>
    <property type="match status" value="1"/>
</dbReference>
<dbReference type="GO" id="GO:0008677">
    <property type="term" value="F:2-dehydropantoate 2-reductase activity"/>
    <property type="evidence" value="ECO:0007669"/>
    <property type="project" value="UniProtKB-EC"/>
</dbReference>
<dbReference type="Proteomes" id="UP000199475">
    <property type="component" value="Unassembled WGS sequence"/>
</dbReference>
<dbReference type="Pfam" id="PF08546">
    <property type="entry name" value="ApbA_C"/>
    <property type="match status" value="1"/>
</dbReference>
<protein>
    <recommendedName>
        <fullName evidence="4">2-dehydropantoate 2-reductase</fullName>
        <ecNumber evidence="4">1.1.1.169</ecNumber>
    </recommendedName>
    <alternativeName>
        <fullName evidence="4">Ketopantoate reductase</fullName>
    </alternativeName>
</protein>
<proteinExistence type="inferred from homology"/>
<evidence type="ECO:0000256" key="3">
    <source>
        <dbReference type="ARBA" id="ARBA00023002"/>
    </source>
</evidence>
<evidence type="ECO:0000256" key="2">
    <source>
        <dbReference type="ARBA" id="ARBA00022857"/>
    </source>
</evidence>
<dbReference type="UniPathway" id="UPA00028">
    <property type="reaction ID" value="UER00004"/>
</dbReference>
<dbReference type="Pfam" id="PF02558">
    <property type="entry name" value="ApbA"/>
    <property type="match status" value="1"/>
</dbReference>
<dbReference type="EC" id="1.1.1.169" evidence="4"/>
<accession>A0A1G9LR92</accession>
<dbReference type="InterPro" id="IPR003710">
    <property type="entry name" value="ApbA"/>
</dbReference>
<dbReference type="InterPro" id="IPR036291">
    <property type="entry name" value="NAD(P)-bd_dom_sf"/>
</dbReference>
<dbReference type="SUPFAM" id="SSF51735">
    <property type="entry name" value="NAD(P)-binding Rossmann-fold domains"/>
    <property type="match status" value="1"/>
</dbReference>
<dbReference type="STRING" id="686624.SAMN04488242_2264"/>
<feature type="domain" description="Ketopantoate reductase C-terminal" evidence="6">
    <location>
        <begin position="174"/>
        <end position="290"/>
    </location>
</feature>
<gene>
    <name evidence="7" type="ORF">SAMN04488242_2264</name>
</gene>
<evidence type="ECO:0000313" key="8">
    <source>
        <dbReference type="Proteomes" id="UP000199475"/>
    </source>
</evidence>
<name>A0A1G9LR92_9ACTN</name>
<keyword evidence="3 4" id="KW-0560">Oxidoreductase</keyword>
<feature type="domain" description="Ketopantoate reductase N-terminal" evidence="5">
    <location>
        <begin position="3"/>
        <end position="146"/>
    </location>
</feature>
<dbReference type="EMBL" id="FNGP01000004">
    <property type="protein sequence ID" value="SDL64297.1"/>
    <property type="molecule type" value="Genomic_DNA"/>
</dbReference>
<dbReference type="InterPro" id="IPR013332">
    <property type="entry name" value="KPR_N"/>
</dbReference>
<dbReference type="InterPro" id="IPR008927">
    <property type="entry name" value="6-PGluconate_DH-like_C_sf"/>
</dbReference>
<dbReference type="GO" id="GO:0005737">
    <property type="term" value="C:cytoplasm"/>
    <property type="evidence" value="ECO:0007669"/>
    <property type="project" value="TreeGrafter"/>
</dbReference>
<dbReference type="AlphaFoldDB" id="A0A1G9LR92"/>
<dbReference type="InterPro" id="IPR051402">
    <property type="entry name" value="KPR-Related"/>
</dbReference>
<dbReference type="OrthoDB" id="9796561at2"/>
<reference evidence="7 8" key="1">
    <citation type="submission" date="2016-10" db="EMBL/GenBank/DDBJ databases">
        <authorList>
            <person name="de Groot N.N."/>
        </authorList>
    </citation>
    <scope>NUCLEOTIDE SEQUENCE [LARGE SCALE GENOMIC DNA]</scope>
    <source>
        <strain evidence="7 8">CGMCC 1.9159</strain>
    </source>
</reference>
<comment type="catalytic activity">
    <reaction evidence="4">
        <text>(R)-pantoate + NADP(+) = 2-dehydropantoate + NADPH + H(+)</text>
        <dbReference type="Rhea" id="RHEA:16233"/>
        <dbReference type="ChEBI" id="CHEBI:11561"/>
        <dbReference type="ChEBI" id="CHEBI:15378"/>
        <dbReference type="ChEBI" id="CHEBI:15980"/>
        <dbReference type="ChEBI" id="CHEBI:57783"/>
        <dbReference type="ChEBI" id="CHEBI:58349"/>
        <dbReference type="EC" id="1.1.1.169"/>
    </reaction>
</comment>
<comment type="pathway">
    <text evidence="4">Cofactor biosynthesis; (R)-pantothenate biosynthesis; (R)-pantoate from 3-methyl-2-oxobutanoate: step 2/2.</text>
</comment>
<comment type="similarity">
    <text evidence="1 4">Belongs to the ketopantoate reductase family.</text>
</comment>
<dbReference type="SUPFAM" id="SSF48179">
    <property type="entry name" value="6-phosphogluconate dehydrogenase C-terminal domain-like"/>
    <property type="match status" value="1"/>
</dbReference>
<dbReference type="RefSeq" id="WP_093252218.1">
    <property type="nucleotide sequence ID" value="NZ_FNGP01000004.1"/>
</dbReference>
<evidence type="ECO:0000256" key="4">
    <source>
        <dbReference type="RuleBase" id="RU362068"/>
    </source>
</evidence>
<evidence type="ECO:0000259" key="5">
    <source>
        <dbReference type="Pfam" id="PF02558"/>
    </source>
</evidence>
<dbReference type="NCBIfam" id="TIGR00745">
    <property type="entry name" value="apbA_panE"/>
    <property type="match status" value="1"/>
</dbReference>
<keyword evidence="2 4" id="KW-0521">NADP</keyword>
<dbReference type="GO" id="GO:0015940">
    <property type="term" value="P:pantothenate biosynthetic process"/>
    <property type="evidence" value="ECO:0007669"/>
    <property type="project" value="UniProtKB-UniPathway"/>
</dbReference>
<dbReference type="NCBIfam" id="NF005091">
    <property type="entry name" value="PRK06522.2-2"/>
    <property type="match status" value="1"/>
</dbReference>
<dbReference type="PANTHER" id="PTHR21708:SF26">
    <property type="entry name" value="2-DEHYDROPANTOATE 2-REDUCTASE"/>
    <property type="match status" value="1"/>
</dbReference>
<sequence length="297" mass="31113">MRIAFIGAGAVGGWFGGRLLEAGHEVAYVARGATLEALRDQGLVLNGAAGRPVSAVRSAAELGDCDVIFLTVKATRDTDLRALLAGAPDAPVAVTLNAVDAPGRVAEVVGRHRTWPGVVRGFFHHVGPGRVDFRGGPASYVFGTFDGTPHPLADRLARELTSAGIESRVHPQVWLDLWEKAMFVTCFGALGALTSQPLGALRTAHRRSLRALMEEVFAVAVAAGVELDGGTVDRVMAFADRMPATATSSMQRDLAAGTTGELDAQVGAICRLGAAHSVDVRLHDLLLDVLAPDLARG</sequence>
<evidence type="ECO:0000259" key="6">
    <source>
        <dbReference type="Pfam" id="PF08546"/>
    </source>
</evidence>